<evidence type="ECO:0000259" key="11">
    <source>
        <dbReference type="PROSITE" id="PS52012"/>
    </source>
</evidence>
<keyword evidence="5" id="KW-0472">Membrane</keyword>
<evidence type="ECO:0000256" key="3">
    <source>
        <dbReference type="ARBA" id="ARBA00010031"/>
    </source>
</evidence>
<dbReference type="GO" id="GO:0005576">
    <property type="term" value="C:extracellular region"/>
    <property type="evidence" value="ECO:0007669"/>
    <property type="project" value="UniProtKB-SubCell"/>
</dbReference>
<dbReference type="EMBL" id="KZ613955">
    <property type="protein sequence ID" value="PMD33942.1"/>
    <property type="molecule type" value="Genomic_DNA"/>
</dbReference>
<evidence type="ECO:0000256" key="7">
    <source>
        <dbReference type="ARBA" id="ARBA00023157"/>
    </source>
</evidence>
<keyword evidence="6 10" id="KW-0732">Signal</keyword>
<evidence type="ECO:0000313" key="12">
    <source>
        <dbReference type="EMBL" id="PMD33942.1"/>
    </source>
</evidence>
<name>A0A2J6R600_HYAVF</name>
<sequence length="149" mass="15083">MRSSILLCALSAFTLISAQNLSQETDSQLAAQIPSCALACDTAAIASVGCGETEYACHCAHSSQLQSLVVPCLQNSSTCTTADLETFGTLVKQICLNLNVTGNGTSSATSTSSSPTSSATIVPFPGTASQLKISGGVVVVIGMAFMALL</sequence>
<dbReference type="AlphaFoldDB" id="A0A2J6R600"/>
<evidence type="ECO:0000256" key="9">
    <source>
        <dbReference type="PROSITE-ProRule" id="PRU01356"/>
    </source>
</evidence>
<keyword evidence="4" id="KW-0964">Secreted</keyword>
<comment type="caution">
    <text evidence="9">Lacks conserved residue(s) required for the propagation of feature annotation.</text>
</comment>
<comment type="similarity">
    <text evidence="3">Belongs to the RBT5 family.</text>
</comment>
<protein>
    <recommendedName>
        <fullName evidence="11">CFEM domain-containing protein</fullName>
    </recommendedName>
</protein>
<gene>
    <name evidence="12" type="ORF">L207DRAFT_517958</name>
</gene>
<evidence type="ECO:0000256" key="8">
    <source>
        <dbReference type="ARBA" id="ARBA00023288"/>
    </source>
</evidence>
<evidence type="ECO:0000256" key="6">
    <source>
        <dbReference type="ARBA" id="ARBA00022729"/>
    </source>
</evidence>
<organism evidence="12 13">
    <name type="scientific">Hyaloscypha variabilis (strain UAMH 11265 / GT02V1 / F)</name>
    <name type="common">Meliniomyces variabilis</name>
    <dbReference type="NCBI Taxonomy" id="1149755"/>
    <lineage>
        <taxon>Eukaryota</taxon>
        <taxon>Fungi</taxon>
        <taxon>Dikarya</taxon>
        <taxon>Ascomycota</taxon>
        <taxon>Pezizomycotina</taxon>
        <taxon>Leotiomycetes</taxon>
        <taxon>Helotiales</taxon>
        <taxon>Hyaloscyphaceae</taxon>
        <taxon>Hyaloscypha</taxon>
        <taxon>Hyaloscypha variabilis</taxon>
    </lineage>
</organism>
<evidence type="ECO:0000256" key="2">
    <source>
        <dbReference type="ARBA" id="ARBA00004613"/>
    </source>
</evidence>
<dbReference type="SMART" id="SM00747">
    <property type="entry name" value="CFEM"/>
    <property type="match status" value="1"/>
</dbReference>
<dbReference type="Pfam" id="PF05730">
    <property type="entry name" value="CFEM"/>
    <property type="match status" value="1"/>
</dbReference>
<dbReference type="Proteomes" id="UP000235786">
    <property type="component" value="Unassembled WGS sequence"/>
</dbReference>
<proteinExistence type="inferred from homology"/>
<evidence type="ECO:0000256" key="10">
    <source>
        <dbReference type="SAM" id="SignalP"/>
    </source>
</evidence>
<dbReference type="GO" id="GO:0098552">
    <property type="term" value="C:side of membrane"/>
    <property type="evidence" value="ECO:0007669"/>
    <property type="project" value="UniProtKB-KW"/>
</dbReference>
<dbReference type="PROSITE" id="PS52012">
    <property type="entry name" value="CFEM"/>
    <property type="match status" value="1"/>
</dbReference>
<feature type="signal peptide" evidence="10">
    <location>
        <begin position="1"/>
        <end position="18"/>
    </location>
</feature>
<accession>A0A2J6R600</accession>
<keyword evidence="8" id="KW-0449">Lipoprotein</keyword>
<evidence type="ECO:0000256" key="4">
    <source>
        <dbReference type="ARBA" id="ARBA00022525"/>
    </source>
</evidence>
<feature type="chain" id="PRO_5014380165" description="CFEM domain-containing protein" evidence="10">
    <location>
        <begin position="19"/>
        <end position="149"/>
    </location>
</feature>
<comment type="subcellular location">
    <subcellularLocation>
        <location evidence="1">Membrane</location>
        <topology evidence="1">Lipid-anchor</topology>
        <topology evidence="1">GPI-anchor</topology>
    </subcellularLocation>
    <subcellularLocation>
        <location evidence="2">Secreted</location>
    </subcellularLocation>
</comment>
<evidence type="ECO:0000313" key="13">
    <source>
        <dbReference type="Proteomes" id="UP000235786"/>
    </source>
</evidence>
<feature type="disulfide bond" evidence="9">
    <location>
        <begin position="50"/>
        <end position="57"/>
    </location>
</feature>
<feature type="domain" description="CFEM" evidence="11">
    <location>
        <begin position="8"/>
        <end position="122"/>
    </location>
</feature>
<evidence type="ECO:0000256" key="1">
    <source>
        <dbReference type="ARBA" id="ARBA00004589"/>
    </source>
</evidence>
<evidence type="ECO:0000256" key="5">
    <source>
        <dbReference type="ARBA" id="ARBA00022622"/>
    </source>
</evidence>
<keyword evidence="5" id="KW-0325">Glycoprotein</keyword>
<dbReference type="OrthoDB" id="3767534at2759"/>
<keyword evidence="7 9" id="KW-1015">Disulfide bond</keyword>
<dbReference type="InterPro" id="IPR008427">
    <property type="entry name" value="Extracellular_membr_CFEM_dom"/>
</dbReference>
<keyword evidence="5" id="KW-0336">GPI-anchor</keyword>
<keyword evidence="13" id="KW-1185">Reference proteome</keyword>
<dbReference type="STRING" id="1149755.A0A2J6R600"/>
<reference evidence="12 13" key="1">
    <citation type="submission" date="2016-04" db="EMBL/GenBank/DDBJ databases">
        <title>A degradative enzymes factory behind the ericoid mycorrhizal symbiosis.</title>
        <authorList>
            <consortium name="DOE Joint Genome Institute"/>
            <person name="Martino E."/>
            <person name="Morin E."/>
            <person name="Grelet G."/>
            <person name="Kuo A."/>
            <person name="Kohler A."/>
            <person name="Daghino S."/>
            <person name="Barry K."/>
            <person name="Choi C."/>
            <person name="Cichocki N."/>
            <person name="Clum A."/>
            <person name="Copeland A."/>
            <person name="Hainaut M."/>
            <person name="Haridas S."/>
            <person name="Labutti K."/>
            <person name="Lindquist E."/>
            <person name="Lipzen A."/>
            <person name="Khouja H.-R."/>
            <person name="Murat C."/>
            <person name="Ohm R."/>
            <person name="Olson A."/>
            <person name="Spatafora J."/>
            <person name="Veneault-Fourrey C."/>
            <person name="Henrissat B."/>
            <person name="Grigoriev I."/>
            <person name="Martin F."/>
            <person name="Perotto S."/>
        </authorList>
    </citation>
    <scope>NUCLEOTIDE SEQUENCE [LARGE SCALE GENOMIC DNA]</scope>
    <source>
        <strain evidence="12 13">F</strain>
    </source>
</reference>